<reference evidence="5 6" key="1">
    <citation type="submission" date="2017-09" db="EMBL/GenBank/DDBJ databases">
        <title>Depth-based differentiation of microbial function through sediment-hosted aquifers and enrichment of novel symbionts in the deep terrestrial subsurface.</title>
        <authorList>
            <person name="Probst A.J."/>
            <person name="Ladd B."/>
            <person name="Jarett J.K."/>
            <person name="Geller-Mcgrath D.E."/>
            <person name="Sieber C.M."/>
            <person name="Emerson J.B."/>
            <person name="Anantharaman K."/>
            <person name="Thomas B.C."/>
            <person name="Malmstrom R."/>
            <person name="Stieglmeier M."/>
            <person name="Klingl A."/>
            <person name="Woyke T."/>
            <person name="Ryan C.M."/>
            <person name="Banfield J.F."/>
        </authorList>
    </citation>
    <scope>NUCLEOTIDE SEQUENCE [LARGE SCALE GENOMIC DNA]</scope>
    <source>
        <strain evidence="5">CG10_big_fil_rev_8_21_14_0_10_51_16</strain>
    </source>
</reference>
<comment type="caution">
    <text evidence="5">The sequence shown here is derived from an EMBL/GenBank/DDBJ whole genome shotgun (WGS) entry which is preliminary data.</text>
</comment>
<evidence type="ECO:0000313" key="6">
    <source>
        <dbReference type="Proteomes" id="UP000228767"/>
    </source>
</evidence>
<gene>
    <name evidence="3 5" type="primary">rpsP</name>
    <name evidence="5" type="ORF">COV10_00170</name>
</gene>
<dbReference type="InterPro" id="IPR023803">
    <property type="entry name" value="Ribosomal_bS16_dom_sf"/>
</dbReference>
<dbReference type="HAMAP" id="MF_00385">
    <property type="entry name" value="Ribosomal_bS16"/>
    <property type="match status" value="1"/>
</dbReference>
<evidence type="ECO:0000256" key="3">
    <source>
        <dbReference type="HAMAP-Rule" id="MF_00385"/>
    </source>
</evidence>
<sequence>MLMIRLQRVGRTNDPSFRLVVTDKQNGPQSGKFLEVLGSYNARFGKAELKSERIKHWLTHGAQPSDTAKNILISHKLMEGDKTTFANKPQKIVEVAPVVEQKEEKPTEEVSTEREEETTTEPETIPTELVLPEEVPEEKKD</sequence>
<dbReference type="AlphaFoldDB" id="A0A2H0RFJ6"/>
<protein>
    <recommendedName>
        <fullName evidence="3">Small ribosomal subunit protein bS16</fullName>
    </recommendedName>
</protein>
<dbReference type="GO" id="GO:0015935">
    <property type="term" value="C:small ribosomal subunit"/>
    <property type="evidence" value="ECO:0007669"/>
    <property type="project" value="TreeGrafter"/>
</dbReference>
<dbReference type="Gene3D" id="3.30.1320.10">
    <property type="match status" value="1"/>
</dbReference>
<dbReference type="GO" id="GO:0003735">
    <property type="term" value="F:structural constituent of ribosome"/>
    <property type="evidence" value="ECO:0007669"/>
    <property type="project" value="InterPro"/>
</dbReference>
<name>A0A2H0RFJ6_9BACT</name>
<comment type="similarity">
    <text evidence="3">Belongs to the bacterial ribosomal protein bS16 family.</text>
</comment>
<dbReference type="SUPFAM" id="SSF54565">
    <property type="entry name" value="Ribosomal protein S16"/>
    <property type="match status" value="1"/>
</dbReference>
<dbReference type="PANTHER" id="PTHR12919:SF20">
    <property type="entry name" value="SMALL RIBOSOMAL SUBUNIT PROTEIN BS16M"/>
    <property type="match status" value="1"/>
</dbReference>
<evidence type="ECO:0000256" key="1">
    <source>
        <dbReference type="ARBA" id="ARBA00022980"/>
    </source>
</evidence>
<dbReference type="Proteomes" id="UP000228767">
    <property type="component" value="Unassembled WGS sequence"/>
</dbReference>
<evidence type="ECO:0000256" key="2">
    <source>
        <dbReference type="ARBA" id="ARBA00023274"/>
    </source>
</evidence>
<organism evidence="5 6">
    <name type="scientific">Candidatus Vogelbacteria bacterium CG10_big_fil_rev_8_21_14_0_10_51_16</name>
    <dbReference type="NCBI Taxonomy" id="1975045"/>
    <lineage>
        <taxon>Bacteria</taxon>
        <taxon>Candidatus Vogeliibacteriota</taxon>
    </lineage>
</organism>
<evidence type="ECO:0000256" key="4">
    <source>
        <dbReference type="SAM" id="MobiDB-lite"/>
    </source>
</evidence>
<dbReference type="InterPro" id="IPR000307">
    <property type="entry name" value="Ribosomal_bS16"/>
</dbReference>
<dbReference type="EMBL" id="PCYI01000001">
    <property type="protein sequence ID" value="PIR45288.1"/>
    <property type="molecule type" value="Genomic_DNA"/>
</dbReference>
<accession>A0A2H0RFJ6</accession>
<dbReference type="PANTHER" id="PTHR12919">
    <property type="entry name" value="30S RIBOSOMAL PROTEIN S16"/>
    <property type="match status" value="1"/>
</dbReference>
<feature type="compositionally biased region" description="Low complexity" evidence="4">
    <location>
        <begin position="121"/>
        <end position="133"/>
    </location>
</feature>
<dbReference type="Pfam" id="PF00886">
    <property type="entry name" value="Ribosomal_S16"/>
    <property type="match status" value="1"/>
</dbReference>
<dbReference type="GO" id="GO:0005737">
    <property type="term" value="C:cytoplasm"/>
    <property type="evidence" value="ECO:0007669"/>
    <property type="project" value="UniProtKB-ARBA"/>
</dbReference>
<keyword evidence="2 3" id="KW-0687">Ribonucleoprotein</keyword>
<feature type="compositionally biased region" description="Basic and acidic residues" evidence="4">
    <location>
        <begin position="100"/>
        <end position="113"/>
    </location>
</feature>
<feature type="region of interest" description="Disordered" evidence="4">
    <location>
        <begin position="98"/>
        <end position="141"/>
    </location>
</feature>
<evidence type="ECO:0000313" key="5">
    <source>
        <dbReference type="EMBL" id="PIR45288.1"/>
    </source>
</evidence>
<dbReference type="NCBIfam" id="TIGR00002">
    <property type="entry name" value="S16"/>
    <property type="match status" value="1"/>
</dbReference>
<keyword evidence="1 3" id="KW-0689">Ribosomal protein</keyword>
<dbReference type="GO" id="GO:0006412">
    <property type="term" value="P:translation"/>
    <property type="evidence" value="ECO:0007669"/>
    <property type="project" value="UniProtKB-UniRule"/>
</dbReference>
<proteinExistence type="inferred from homology"/>